<evidence type="ECO:0000313" key="1">
    <source>
        <dbReference type="EMBL" id="OHA22439.1"/>
    </source>
</evidence>
<organism evidence="1 2">
    <name type="scientific">Candidatus Taylorbacteria bacterium RIFCSPHIGHO2_02_FULL_43_32b</name>
    <dbReference type="NCBI Taxonomy" id="1802306"/>
    <lineage>
        <taxon>Bacteria</taxon>
        <taxon>Candidatus Tayloriibacteriota</taxon>
    </lineage>
</organism>
<dbReference type="AlphaFoldDB" id="A0A1G2MGZ2"/>
<gene>
    <name evidence="1" type="ORF">A3C72_03365</name>
</gene>
<proteinExistence type="predicted"/>
<comment type="caution">
    <text evidence="1">The sequence shown here is derived from an EMBL/GenBank/DDBJ whole genome shotgun (WGS) entry which is preliminary data.</text>
</comment>
<reference evidence="1 2" key="1">
    <citation type="journal article" date="2016" name="Nat. Commun.">
        <title>Thousands of microbial genomes shed light on interconnected biogeochemical processes in an aquifer system.</title>
        <authorList>
            <person name="Anantharaman K."/>
            <person name="Brown C.T."/>
            <person name="Hug L.A."/>
            <person name="Sharon I."/>
            <person name="Castelle C.J."/>
            <person name="Probst A.J."/>
            <person name="Thomas B.C."/>
            <person name="Singh A."/>
            <person name="Wilkins M.J."/>
            <person name="Karaoz U."/>
            <person name="Brodie E.L."/>
            <person name="Williams K.H."/>
            <person name="Hubbard S.S."/>
            <person name="Banfield J.F."/>
        </authorList>
    </citation>
    <scope>NUCLEOTIDE SEQUENCE [LARGE SCALE GENOMIC DNA]</scope>
</reference>
<accession>A0A1G2MGZ2</accession>
<protein>
    <submittedName>
        <fullName evidence="1">Uncharacterized protein</fullName>
    </submittedName>
</protein>
<dbReference type="EMBL" id="MHRK01000053">
    <property type="protein sequence ID" value="OHA22439.1"/>
    <property type="molecule type" value="Genomic_DNA"/>
</dbReference>
<evidence type="ECO:0000313" key="2">
    <source>
        <dbReference type="Proteomes" id="UP000177130"/>
    </source>
</evidence>
<name>A0A1G2MGZ2_9BACT</name>
<dbReference type="Proteomes" id="UP000177130">
    <property type="component" value="Unassembled WGS sequence"/>
</dbReference>
<sequence>MSRKLLYLFTLLIIGIGVYAIYNNELSSGDEVLSINRYVGEDYGIVFDYPDRFVLEEKEIGNGERRHRLISLIESKSDDERKSDEDKEEITFDIYQNDLDKLSIDEWVLGNGNSNFKLSDGAYSTTSIGEKDAIAYEWSGLYEAKTTVFESGGHIIAVSVKYKTSGNSLTKNYDDLVKTIRFVGAAPQI</sequence>
<dbReference type="STRING" id="1802306.A3C72_03365"/>